<dbReference type="Proteomes" id="UP000288805">
    <property type="component" value="Unassembled WGS sequence"/>
</dbReference>
<gene>
    <name evidence="1" type="ORF">CK203_026629</name>
</gene>
<dbReference type="AlphaFoldDB" id="A0A438IU37"/>
<name>A0A438IU37_VITVI</name>
<evidence type="ECO:0000313" key="2">
    <source>
        <dbReference type="Proteomes" id="UP000288805"/>
    </source>
</evidence>
<comment type="caution">
    <text evidence="1">The sequence shown here is derived from an EMBL/GenBank/DDBJ whole genome shotgun (WGS) entry which is preliminary data.</text>
</comment>
<protein>
    <submittedName>
        <fullName evidence="1">Uncharacterized protein</fullName>
    </submittedName>
</protein>
<evidence type="ECO:0000313" key="1">
    <source>
        <dbReference type="EMBL" id="RVX00251.1"/>
    </source>
</evidence>
<reference evidence="1 2" key="1">
    <citation type="journal article" date="2018" name="PLoS Genet.">
        <title>Population sequencing reveals clonal diversity and ancestral inbreeding in the grapevine cultivar Chardonnay.</title>
        <authorList>
            <person name="Roach M.J."/>
            <person name="Johnson D.L."/>
            <person name="Bohlmann J."/>
            <person name="van Vuuren H.J."/>
            <person name="Jones S.J."/>
            <person name="Pretorius I.S."/>
            <person name="Schmidt S.A."/>
            <person name="Borneman A.R."/>
        </authorList>
    </citation>
    <scope>NUCLEOTIDE SEQUENCE [LARGE SCALE GENOMIC DNA]</scope>
    <source>
        <strain evidence="2">cv. Chardonnay</strain>
        <tissue evidence="1">Leaf</tissue>
    </source>
</reference>
<proteinExistence type="predicted"/>
<organism evidence="1 2">
    <name type="scientific">Vitis vinifera</name>
    <name type="common">Grape</name>
    <dbReference type="NCBI Taxonomy" id="29760"/>
    <lineage>
        <taxon>Eukaryota</taxon>
        <taxon>Viridiplantae</taxon>
        <taxon>Streptophyta</taxon>
        <taxon>Embryophyta</taxon>
        <taxon>Tracheophyta</taxon>
        <taxon>Spermatophyta</taxon>
        <taxon>Magnoliopsida</taxon>
        <taxon>eudicotyledons</taxon>
        <taxon>Gunneridae</taxon>
        <taxon>Pentapetalae</taxon>
        <taxon>rosids</taxon>
        <taxon>Vitales</taxon>
        <taxon>Vitaceae</taxon>
        <taxon>Viteae</taxon>
        <taxon>Vitis</taxon>
    </lineage>
</organism>
<sequence length="298" mass="33731">MVGGGAVAKAGSAGCGVVQVGRSGVMRMHAPGREWKRWRVWGSRSSASQWMTGRLAQEVGSDAMGFQAQRVKPQRGLCWAVTSQELGWAAACPPVITGHSKGGNLELEFVRLREEEIGRRQQLDLHHSMADRVLEEEAREGVLRLFWGAKGGHSGRKWVTKIKCRRARRERGWLLGLGRGLEKEILSFLGKIRKRGRRYTVKVREIPRLEGLECYGVGRGVLIAGTKDRWRFWIGKRANFPSPAIQKCGRWRDLGVYGGLWPFLREERECLWEEIGAIRGLWEEPWCLGGLQYDPVPF</sequence>
<accession>A0A438IU37</accession>
<dbReference type="EMBL" id="QGNW01000083">
    <property type="protein sequence ID" value="RVX00251.1"/>
    <property type="molecule type" value="Genomic_DNA"/>
</dbReference>